<dbReference type="PANTHER" id="PTHR33790">
    <property type="entry name" value="OS05G0344200 PROTEIN"/>
    <property type="match status" value="1"/>
</dbReference>
<dbReference type="PANTHER" id="PTHR33790:SF10">
    <property type="entry name" value="PROTEIN EARLY RESPONSIVE TO DEHYDRATION 15"/>
    <property type="match status" value="1"/>
</dbReference>
<organism evidence="1 2">
    <name type="scientific">Cucurbita maxima</name>
    <name type="common">Pumpkin</name>
    <name type="synonym">Winter squash</name>
    <dbReference type="NCBI Taxonomy" id="3661"/>
    <lineage>
        <taxon>Eukaryota</taxon>
        <taxon>Viridiplantae</taxon>
        <taxon>Streptophyta</taxon>
        <taxon>Embryophyta</taxon>
        <taxon>Tracheophyta</taxon>
        <taxon>Spermatophyta</taxon>
        <taxon>Magnoliopsida</taxon>
        <taxon>eudicotyledons</taxon>
        <taxon>Gunneridae</taxon>
        <taxon>Pentapetalae</taxon>
        <taxon>rosids</taxon>
        <taxon>fabids</taxon>
        <taxon>Cucurbitales</taxon>
        <taxon>Cucurbitaceae</taxon>
        <taxon>Cucurbiteae</taxon>
        <taxon>Cucurbita</taxon>
    </lineage>
</organism>
<dbReference type="Proteomes" id="UP000504608">
    <property type="component" value="Unplaced"/>
</dbReference>
<dbReference type="GeneID" id="111489472"/>
<evidence type="ECO:0000313" key="2">
    <source>
        <dbReference type="RefSeq" id="XP_022993471.1"/>
    </source>
</evidence>
<dbReference type="OrthoDB" id="628205at2759"/>
<reference evidence="2" key="1">
    <citation type="submission" date="2025-08" db="UniProtKB">
        <authorList>
            <consortium name="RefSeq"/>
        </authorList>
    </citation>
    <scope>IDENTIFICATION</scope>
    <source>
        <tissue evidence="2">Young leaves</tissue>
    </source>
</reference>
<accession>A0A6J1JWE7</accession>
<dbReference type="RefSeq" id="XP_022993471.1">
    <property type="nucleotide sequence ID" value="XM_023137703.1"/>
</dbReference>
<sequence length="192" mass="21811">MTLLSGRSFSLNPNAPIFIPYALRNVEDFSPKWWELVTTSPWFQYYWLSQHQEDDFDSSTNDLVTTEEFLDLEEAEFEAMVQSTEADETPDIKPTAPKNLIKGAIHENGCQKIIGGSSHSKISIRLQFVLQSTVRSQLSAGAPNTLQGSFTSLVEKEMQTGCWKFNRVRRGRVLGTSRIVLSHSSCKIHYYK</sequence>
<evidence type="ECO:0000313" key="1">
    <source>
        <dbReference type="Proteomes" id="UP000504608"/>
    </source>
</evidence>
<dbReference type="KEGG" id="cmax:111489472"/>
<protein>
    <submittedName>
        <fullName evidence="2">Uncharacterized protein LOC111489472 isoform X1</fullName>
    </submittedName>
</protein>
<name>A0A6J1JWE7_CUCMA</name>
<keyword evidence="1" id="KW-1185">Reference proteome</keyword>
<dbReference type="AlphaFoldDB" id="A0A6J1JWE7"/>
<gene>
    <name evidence="2" type="primary">LOC111489472</name>
</gene>
<proteinExistence type="predicted"/>
<dbReference type="InterPro" id="IPR040414">
    <property type="entry name" value="CID1/CID2"/>
</dbReference>